<dbReference type="AlphaFoldDB" id="A0A2M9HD30"/>
<evidence type="ECO:0000259" key="1">
    <source>
        <dbReference type="PROSITE" id="PS50943"/>
    </source>
</evidence>
<keyword evidence="3" id="KW-1185">Reference proteome</keyword>
<dbReference type="EMBL" id="PEBK01000008">
    <property type="protein sequence ID" value="PJM74719.1"/>
    <property type="molecule type" value="Genomic_DNA"/>
</dbReference>
<reference evidence="2 3" key="1">
    <citation type="submission" date="2017-10" db="EMBL/GenBank/DDBJ databases">
        <title>Draft genome sequences of strains TRE 1, TRE 9, TRE H and TRI 7, isolated from tamarins, belonging to four potential novel Bifidobacterium species.</title>
        <authorList>
            <person name="Mattarelli P."/>
            <person name="Modesto M."/>
            <person name="Puglisi E."/>
            <person name="Morelli L."/>
            <person name="Spezio C."/>
            <person name="Bonetti A."/>
            <person name="Sandri C."/>
        </authorList>
    </citation>
    <scope>NUCLEOTIDE SEQUENCE [LARGE SCALE GENOMIC DNA]</scope>
    <source>
        <strain evidence="3">TRI7</strain>
    </source>
</reference>
<dbReference type="GO" id="GO:0003677">
    <property type="term" value="F:DNA binding"/>
    <property type="evidence" value="ECO:0007669"/>
    <property type="project" value="InterPro"/>
</dbReference>
<dbReference type="PROSITE" id="PS50943">
    <property type="entry name" value="HTH_CROC1"/>
    <property type="match status" value="1"/>
</dbReference>
<name>A0A2M9HD30_9BIFI</name>
<protein>
    <submittedName>
        <fullName evidence="2">Transcriptional regulator</fullName>
    </submittedName>
</protein>
<gene>
    <name evidence="2" type="ORF">CSQ87_08280</name>
</gene>
<dbReference type="Pfam" id="PF01381">
    <property type="entry name" value="HTH_3"/>
    <property type="match status" value="1"/>
</dbReference>
<dbReference type="RefSeq" id="WP_100513412.1">
    <property type="nucleotide sequence ID" value="NZ_PEBK01000008.1"/>
</dbReference>
<dbReference type="CDD" id="cd00093">
    <property type="entry name" value="HTH_XRE"/>
    <property type="match status" value="1"/>
</dbReference>
<comment type="caution">
    <text evidence="2">The sequence shown here is derived from an EMBL/GenBank/DDBJ whole genome shotgun (WGS) entry which is preliminary data.</text>
</comment>
<evidence type="ECO:0000313" key="3">
    <source>
        <dbReference type="Proteomes" id="UP000231451"/>
    </source>
</evidence>
<feature type="domain" description="HTH cro/C1-type" evidence="1">
    <location>
        <begin position="3"/>
        <end position="62"/>
    </location>
</feature>
<dbReference type="SUPFAM" id="SSF47413">
    <property type="entry name" value="lambda repressor-like DNA-binding domains"/>
    <property type="match status" value="1"/>
</dbReference>
<dbReference type="SMART" id="SM00530">
    <property type="entry name" value="HTH_XRE"/>
    <property type="match status" value="1"/>
</dbReference>
<dbReference type="Proteomes" id="UP000231451">
    <property type="component" value="Unassembled WGS sequence"/>
</dbReference>
<dbReference type="InterPro" id="IPR010982">
    <property type="entry name" value="Lambda_DNA-bd_dom_sf"/>
</dbReference>
<dbReference type="OrthoDB" id="3235880at2"/>
<sequence length="70" mass="7907">MSLRELRIKRGMSQEKLAEKAGLSNRSHIARYETGVLDIENMSLGTALKICDALKISNPRKLLDEPPDKR</sequence>
<evidence type="ECO:0000313" key="2">
    <source>
        <dbReference type="EMBL" id="PJM74719.1"/>
    </source>
</evidence>
<proteinExistence type="predicted"/>
<dbReference type="Gene3D" id="1.10.260.40">
    <property type="entry name" value="lambda repressor-like DNA-binding domains"/>
    <property type="match status" value="1"/>
</dbReference>
<organism evidence="2 3">
    <name type="scientific">Bifidobacterium simiarum</name>
    <dbReference type="NCBI Taxonomy" id="2045441"/>
    <lineage>
        <taxon>Bacteria</taxon>
        <taxon>Bacillati</taxon>
        <taxon>Actinomycetota</taxon>
        <taxon>Actinomycetes</taxon>
        <taxon>Bifidobacteriales</taxon>
        <taxon>Bifidobacteriaceae</taxon>
        <taxon>Bifidobacterium</taxon>
    </lineage>
</organism>
<accession>A0A2M9HD30</accession>
<dbReference type="InterPro" id="IPR001387">
    <property type="entry name" value="Cro/C1-type_HTH"/>
</dbReference>